<dbReference type="InterPro" id="IPR001106">
    <property type="entry name" value="Aromatic_Lyase"/>
</dbReference>
<gene>
    <name evidence="2" type="ORF">SAMN05444483_103339</name>
</gene>
<dbReference type="AlphaFoldDB" id="A0A1M5FT43"/>
<dbReference type="PANTHER" id="PTHR10362">
    <property type="entry name" value="HISTIDINE AMMONIA-LYASE"/>
    <property type="match status" value="1"/>
</dbReference>
<evidence type="ECO:0000313" key="3">
    <source>
        <dbReference type="Proteomes" id="UP000183945"/>
    </source>
</evidence>
<protein>
    <submittedName>
        <fullName evidence="2">Histidine ammonia-lyase</fullName>
    </submittedName>
</protein>
<organism evidence="2 3">
    <name type="scientific">Salegentibacter echinorum</name>
    <dbReference type="NCBI Taxonomy" id="1073325"/>
    <lineage>
        <taxon>Bacteria</taxon>
        <taxon>Pseudomonadati</taxon>
        <taxon>Bacteroidota</taxon>
        <taxon>Flavobacteriia</taxon>
        <taxon>Flavobacteriales</taxon>
        <taxon>Flavobacteriaceae</taxon>
        <taxon>Salegentibacter</taxon>
    </lineage>
</organism>
<dbReference type="InterPro" id="IPR024083">
    <property type="entry name" value="Fumarase/histidase_N"/>
</dbReference>
<name>A0A1M5FT43_SALEC</name>
<dbReference type="SUPFAM" id="SSF48557">
    <property type="entry name" value="L-aspartase-like"/>
    <property type="match status" value="1"/>
</dbReference>
<dbReference type="EMBL" id="FQVT01000003">
    <property type="protein sequence ID" value="SHF94668.1"/>
    <property type="molecule type" value="Genomic_DNA"/>
</dbReference>
<dbReference type="GO" id="GO:0016841">
    <property type="term" value="F:ammonia-lyase activity"/>
    <property type="evidence" value="ECO:0007669"/>
    <property type="project" value="UniProtKB-ARBA"/>
</dbReference>
<dbReference type="InterPro" id="IPR008948">
    <property type="entry name" value="L-Aspartase-like"/>
</dbReference>
<evidence type="ECO:0000256" key="1">
    <source>
        <dbReference type="ARBA" id="ARBA00023239"/>
    </source>
</evidence>
<dbReference type="CDD" id="cd00332">
    <property type="entry name" value="PAL-HAL"/>
    <property type="match status" value="1"/>
</dbReference>
<dbReference type="Proteomes" id="UP000183945">
    <property type="component" value="Unassembled WGS sequence"/>
</dbReference>
<proteinExistence type="predicted"/>
<dbReference type="Pfam" id="PF00221">
    <property type="entry name" value="Lyase_aromatic"/>
    <property type="match status" value="1"/>
</dbReference>
<dbReference type="STRING" id="1073325.SAMN05444483_103339"/>
<accession>A0A1M5FT43</accession>
<reference evidence="3" key="1">
    <citation type="submission" date="2016-11" db="EMBL/GenBank/DDBJ databases">
        <authorList>
            <person name="Varghese N."/>
            <person name="Submissions S."/>
        </authorList>
    </citation>
    <scope>NUCLEOTIDE SEQUENCE [LARGE SCALE GENOMIC DNA]</scope>
    <source>
        <strain evidence="3">DSM 24579</strain>
    </source>
</reference>
<keyword evidence="3" id="KW-1185">Reference proteome</keyword>
<dbReference type="Gene3D" id="1.10.275.10">
    <property type="entry name" value="Fumarase/aspartase (N-terminal domain)"/>
    <property type="match status" value="1"/>
</dbReference>
<dbReference type="FunFam" id="1.10.275.10:FF:000005">
    <property type="entry name" value="Histidine ammonia-lyase"/>
    <property type="match status" value="1"/>
</dbReference>
<sequence length="535" mass="59883">MKNDSGSWSGYLFNPFFRVLKSTLFMPQIKNALSLEDFYAVLFENAEIQVAPQKLDTIKAAFNFLEDFAKDKVIYGVNTGFGPMAQYKIETSKRLDLQLNLIRSHAAGSGKPMSPLYVKALMMARLNTLSLGKSGVHQSVVKVLKQLINKNITPLIFEHGGVGASGDLVQLAHLALVLIGEGEVFYKGKRRQTGEVFSEEKIEPISIKIREGLALMNGTSAMTGIGILNVIYARRLLNWSVFCSSALNEIVNAYDDHFSAELNAAKKHKGQQAIAKMMREHLKDSKLTRNRKEHLYNNAANKSSYFEEKVQEFYSLRCVPQILGPVYDTLNNTEKILLEEVNSANDNPIIDVENEQVYHGGNFHGDYVALEMDKLKIVITKLSMLGERQLNYLLNNRLNDLLPPFLNLGKLGLNFGIQGAQFTAVSTTAENQTLANPMYIHSIPNNNDNQDIVSMGTNAANICKTTIENAFEVLAVEMLAIVQAIRCLYCNEKLSTKTRAVLKELEPIIPEIKNDAPLYKVITEVKEHLKNNQVY</sequence>
<evidence type="ECO:0000313" key="2">
    <source>
        <dbReference type="EMBL" id="SHF94668.1"/>
    </source>
</evidence>
<dbReference type="Gene3D" id="1.20.200.10">
    <property type="entry name" value="Fumarase/aspartase (Central domain)"/>
    <property type="match status" value="1"/>
</dbReference>
<keyword evidence="1 2" id="KW-0456">Lyase</keyword>